<feature type="region of interest" description="Disordered" evidence="3">
    <location>
        <begin position="1"/>
        <end position="20"/>
    </location>
</feature>
<dbReference type="PANTHER" id="PTHR23245">
    <property type="entry name" value="TRNA METHYLTRANSFERASE"/>
    <property type="match status" value="1"/>
</dbReference>
<dbReference type="InterPro" id="IPR026274">
    <property type="entry name" value="tRNA_wybutosine_synth_prot_2"/>
</dbReference>
<feature type="domain" description="SAM-dependent methyltransferase TRM5/TYW2-type" evidence="4">
    <location>
        <begin position="140"/>
        <end position="471"/>
    </location>
</feature>
<keyword evidence="2" id="KW-0819">tRNA processing</keyword>
<keyword evidence="2" id="KW-0808">Transferase</keyword>
<keyword evidence="2" id="KW-0963">Cytoplasm</keyword>
<proteinExistence type="inferred from homology"/>
<evidence type="ECO:0000313" key="5">
    <source>
        <dbReference type="EMBL" id="KAI1855763.1"/>
    </source>
</evidence>
<comment type="similarity">
    <text evidence="2">Belongs to the class I-like SAM-binding methyltransferase superfamily. TRM5/TYW2 family.</text>
</comment>
<dbReference type="SUPFAM" id="SSF53335">
    <property type="entry name" value="S-adenosyl-L-methionine-dependent methyltransferases"/>
    <property type="match status" value="1"/>
</dbReference>
<dbReference type="GO" id="GO:0008175">
    <property type="term" value="F:tRNA methyltransferase activity"/>
    <property type="evidence" value="ECO:0007669"/>
    <property type="project" value="TreeGrafter"/>
</dbReference>
<dbReference type="GO" id="GO:0008757">
    <property type="term" value="F:S-adenosylmethionine-dependent methyltransferase activity"/>
    <property type="evidence" value="ECO:0007669"/>
    <property type="project" value="InterPro"/>
</dbReference>
<comment type="subcellular location">
    <subcellularLocation>
        <location evidence="2">Cytoplasm</location>
    </subcellularLocation>
</comment>
<dbReference type="GO" id="GO:0102522">
    <property type="term" value="F:tRNA 4-demethylwyosine alpha-amino-alpha-carboxypropyltransferase activity"/>
    <property type="evidence" value="ECO:0007669"/>
    <property type="project" value="UniProtKB-EC"/>
</dbReference>
<sequence length="478" mass="52865">MRRAAIVDPHGIPSCPSPRDRPFLHCPTTENKALPPCSPGPPLVTIMSTPASSARQKRPKKPKAANAIEAAVTSFLVQRPPSPERDVPVLISQAPKRWTIYEPMVLLPAGSFSSPQWTEFLNSLPEPEASDLWAAVLAQISRTASNKTPLTHLAANEGIPLHLQDGAEDAEETENVLRSPSGLRVLHGDFGAARLGGATPGLQDFAAAFWVSTRQNGIYQTWAPRWTMFSRGNISEKARLLGFHSPSPSDSVGRSSQSQHRVAQSSELRDRYAVDLYAGIGYFVFSYAKLGLRVLCWELNPWSVEGLRRGAIGNGWDVRVLQGEELSSIDMRGVLRGKERIVVFLEDNAKARERLAQVDALENDSEVRGDGDVKDAVEVLHVNCGFLPTSEPVWRDAWEMARQKGADKAWLHLHENVGVNDIEARKGEIQRLFESYKGGDHSRDVSVEHVELVKTFAPGVWHCVFDVYVYSRTSSRPT</sequence>
<dbReference type="EMBL" id="JAFIMR010000050">
    <property type="protein sequence ID" value="KAI1855763.1"/>
    <property type="molecule type" value="Genomic_DNA"/>
</dbReference>
<protein>
    <recommendedName>
        <fullName evidence="2">tRNA wybutosine-synthesizing protein 2</fullName>
        <shortName evidence="2">tRNA-yW-synthesizing protein 2</shortName>
    </recommendedName>
    <alternativeName>
        <fullName evidence="2">tRNA(Phe) (4-demethylwyosine(37)-C(7)) aminocarboxypropyltransferase</fullName>
    </alternativeName>
</protein>
<dbReference type="GO" id="GO:0030488">
    <property type="term" value="P:tRNA methylation"/>
    <property type="evidence" value="ECO:0007669"/>
    <property type="project" value="TreeGrafter"/>
</dbReference>
<dbReference type="GO" id="GO:0031591">
    <property type="term" value="P:wybutosine biosynthetic process"/>
    <property type="evidence" value="ECO:0007669"/>
    <property type="project" value="InterPro"/>
</dbReference>
<dbReference type="InterPro" id="IPR030382">
    <property type="entry name" value="MeTrfase_TRM5/TYW2"/>
</dbReference>
<dbReference type="AlphaFoldDB" id="A0A9P9WB69"/>
<dbReference type="Proteomes" id="UP000829685">
    <property type="component" value="Unassembled WGS sequence"/>
</dbReference>
<evidence type="ECO:0000256" key="2">
    <source>
        <dbReference type="PIRNR" id="PIRNR038972"/>
    </source>
</evidence>
<keyword evidence="6" id="KW-1185">Reference proteome</keyword>
<dbReference type="InterPro" id="IPR029063">
    <property type="entry name" value="SAM-dependent_MTases_sf"/>
</dbReference>
<dbReference type="PIRSF" id="PIRSF038972">
    <property type="entry name" value="Trm12"/>
    <property type="match status" value="1"/>
</dbReference>
<name>A0A9P9WB69_9PEZI</name>
<evidence type="ECO:0000313" key="6">
    <source>
        <dbReference type="Proteomes" id="UP000829685"/>
    </source>
</evidence>
<dbReference type="Gene3D" id="3.40.50.150">
    <property type="entry name" value="Vaccinia Virus protein VP39"/>
    <property type="match status" value="1"/>
</dbReference>
<comment type="caution">
    <text evidence="5">The sequence shown here is derived from an EMBL/GenBank/DDBJ whole genome shotgun (WGS) entry which is preliminary data.</text>
</comment>
<organism evidence="5 6">
    <name type="scientific">Neoarthrinium moseri</name>
    <dbReference type="NCBI Taxonomy" id="1658444"/>
    <lineage>
        <taxon>Eukaryota</taxon>
        <taxon>Fungi</taxon>
        <taxon>Dikarya</taxon>
        <taxon>Ascomycota</taxon>
        <taxon>Pezizomycotina</taxon>
        <taxon>Sordariomycetes</taxon>
        <taxon>Xylariomycetidae</taxon>
        <taxon>Amphisphaeriales</taxon>
        <taxon>Apiosporaceae</taxon>
        <taxon>Neoarthrinium</taxon>
    </lineage>
</organism>
<dbReference type="PROSITE" id="PS51684">
    <property type="entry name" value="SAM_MT_TRM5_TYW2"/>
    <property type="match status" value="1"/>
</dbReference>
<evidence type="ECO:0000256" key="3">
    <source>
        <dbReference type="SAM" id="MobiDB-lite"/>
    </source>
</evidence>
<comment type="catalytic activity">
    <reaction evidence="1">
        <text>4-demethylwyosine(37) in tRNA(Phe) + S-adenosyl-L-methionine = 4-demethyl-7-[(3S)-3-amino-3-carboxypropyl]wyosine(37) in tRNA(Phe) + S-methyl-5'-thioadenosine + H(+)</text>
        <dbReference type="Rhea" id="RHEA:36355"/>
        <dbReference type="Rhea" id="RHEA-COMP:10164"/>
        <dbReference type="Rhea" id="RHEA-COMP:10378"/>
        <dbReference type="ChEBI" id="CHEBI:15378"/>
        <dbReference type="ChEBI" id="CHEBI:17509"/>
        <dbReference type="ChEBI" id="CHEBI:59789"/>
        <dbReference type="ChEBI" id="CHEBI:64315"/>
        <dbReference type="ChEBI" id="CHEBI:73550"/>
        <dbReference type="EC" id="2.5.1.114"/>
    </reaction>
</comment>
<comment type="function">
    <text evidence="2">S-adenosyl-L-methionine-dependent transferase that acts as a component of the wybutosine biosynthesis pathway. Wybutosine is a hyper modified guanosine with a tricyclic base found at the 3'-position adjacent to the anticodon of eukaryotic phenylalanine tRNA. Catalyzes the transfer of the alpha-amino-alpha-carboxypropyl (acp) group from S-adenosyl-L-methionine to the C-7 position of 4-demethylwyosine (imG-14) to produce wybutosine-86.</text>
</comment>
<accession>A0A9P9WB69</accession>
<evidence type="ECO:0000256" key="1">
    <source>
        <dbReference type="ARBA" id="ARBA00049400"/>
    </source>
</evidence>
<dbReference type="PANTHER" id="PTHR23245:SF25">
    <property type="entry name" value="TRNA WYBUTOSINE-SYNTHESIZING PROTEIN 2 HOMOLOG"/>
    <property type="match status" value="1"/>
</dbReference>
<dbReference type="GO" id="GO:0005737">
    <property type="term" value="C:cytoplasm"/>
    <property type="evidence" value="ECO:0007669"/>
    <property type="project" value="UniProtKB-SubCell"/>
</dbReference>
<evidence type="ECO:0000259" key="4">
    <source>
        <dbReference type="PROSITE" id="PS51684"/>
    </source>
</evidence>
<reference evidence="5" key="1">
    <citation type="submission" date="2021-03" db="EMBL/GenBank/DDBJ databases">
        <title>Revisited historic fungal species revealed as producer of novel bioactive compounds through whole genome sequencing and comparative genomics.</title>
        <authorList>
            <person name="Vignolle G.A."/>
            <person name="Hochenegger N."/>
            <person name="Mach R.L."/>
            <person name="Mach-Aigner A.R."/>
            <person name="Javad Rahimi M."/>
            <person name="Salim K.A."/>
            <person name="Chan C.M."/>
            <person name="Lim L.B.L."/>
            <person name="Cai F."/>
            <person name="Druzhinina I.S."/>
            <person name="U'Ren J.M."/>
            <person name="Derntl C."/>
        </authorList>
    </citation>
    <scope>NUCLEOTIDE SEQUENCE</scope>
    <source>
        <strain evidence="5">TUCIM 5799</strain>
    </source>
</reference>
<comment type="pathway">
    <text evidence="2">tRNA modification; wybutosine-tRNA(Phe) biosynthesis.</text>
</comment>
<keyword evidence="2" id="KW-0949">S-adenosyl-L-methionine</keyword>
<gene>
    <name evidence="5" type="ORF">JX265_012208</name>
</gene>